<proteinExistence type="predicted"/>
<comment type="caution">
    <text evidence="2">The sequence shown here is derived from an EMBL/GenBank/DDBJ whole genome shotgun (WGS) entry which is preliminary data.</text>
</comment>
<protein>
    <recommendedName>
        <fullName evidence="4">Maleate isomerase</fullName>
    </recommendedName>
</protein>
<evidence type="ECO:0000313" key="3">
    <source>
        <dbReference type="Proteomes" id="UP001515480"/>
    </source>
</evidence>
<dbReference type="EMBL" id="JBGBPQ010000023">
    <property type="protein sequence ID" value="KAL1500578.1"/>
    <property type="molecule type" value="Genomic_DNA"/>
</dbReference>
<dbReference type="PANTHER" id="PTHR40267:SF1">
    <property type="entry name" value="BLR3294 PROTEIN"/>
    <property type="match status" value="1"/>
</dbReference>
<sequence length="444" mass="47828">MADWELSDGKVYPQRAEPQDAPPGPSTCVFPTEAQLDTLVRELTSRRLSAVSVGAGEGYLEAQLQRRGVAVTAVDLDALADPSGYTTLRCFCSAIRRVRAGQLFRIAESASCALLFEWGRDLPWRQYLRAYPEVPLVVIVGDPALHDGLTEPSASALLDDAEWSLEWRLPFAAVHPSALAAAYSRRTAAPPRATRLGRRPIGFTPPRAVLVAIQIPTDCVLDREGPLMLARVPGVWLRMQKLQFDAEEISAHTFERAAPHVAAAAATLLPADGVHAVGLSCTSMSFVLGTAAVDELLRRGCPRAQTTDMARAQRAALRALGVTRVALVTPYILDLAEKNVDMLAAGGVAVVAHETMGLTHDSMTDKVSKQTITEWAVGVDCGEAEAVVIGCSALRSCEPGFIDQLEEKLQKPVVTSTQAFLWSMLRVAGIDDQIDGYGTLLAKH</sequence>
<organism evidence="2 3">
    <name type="scientific">Prymnesium parvum</name>
    <name type="common">Toxic golden alga</name>
    <dbReference type="NCBI Taxonomy" id="97485"/>
    <lineage>
        <taxon>Eukaryota</taxon>
        <taxon>Haptista</taxon>
        <taxon>Haptophyta</taxon>
        <taxon>Prymnesiophyceae</taxon>
        <taxon>Prymnesiales</taxon>
        <taxon>Prymnesiaceae</taxon>
        <taxon>Prymnesium</taxon>
    </lineage>
</organism>
<dbReference type="Pfam" id="PF17645">
    <property type="entry name" value="Amdase"/>
    <property type="match status" value="1"/>
</dbReference>
<dbReference type="Gene3D" id="3.40.50.12500">
    <property type="match status" value="1"/>
</dbReference>
<reference evidence="2 3" key="1">
    <citation type="journal article" date="2024" name="Science">
        <title>Giant polyketide synthase enzymes in the biosynthesis of giant marine polyether toxins.</title>
        <authorList>
            <person name="Fallon T.R."/>
            <person name="Shende V.V."/>
            <person name="Wierzbicki I.H."/>
            <person name="Pendleton A.L."/>
            <person name="Watervoot N.F."/>
            <person name="Auber R.P."/>
            <person name="Gonzalez D.J."/>
            <person name="Wisecaver J.H."/>
            <person name="Moore B.S."/>
        </authorList>
    </citation>
    <scope>NUCLEOTIDE SEQUENCE [LARGE SCALE GENOMIC DNA]</scope>
    <source>
        <strain evidence="2 3">12B1</strain>
    </source>
</reference>
<feature type="region of interest" description="Disordered" evidence="1">
    <location>
        <begin position="1"/>
        <end position="26"/>
    </location>
</feature>
<dbReference type="InterPro" id="IPR026286">
    <property type="entry name" value="MaiA/AMDase"/>
</dbReference>
<evidence type="ECO:0008006" key="4">
    <source>
        <dbReference type="Google" id="ProtNLM"/>
    </source>
</evidence>
<name>A0AB34INL3_PRYPA</name>
<dbReference type="PANTHER" id="PTHR40267">
    <property type="entry name" value="BLR3294 PROTEIN"/>
    <property type="match status" value="1"/>
</dbReference>
<keyword evidence="3" id="KW-1185">Reference proteome</keyword>
<gene>
    <name evidence="2" type="ORF">AB1Y20_013233</name>
</gene>
<accession>A0AB34INL3</accession>
<evidence type="ECO:0000256" key="1">
    <source>
        <dbReference type="SAM" id="MobiDB-lite"/>
    </source>
</evidence>
<dbReference type="AlphaFoldDB" id="A0AB34INL3"/>
<evidence type="ECO:0000313" key="2">
    <source>
        <dbReference type="EMBL" id="KAL1500578.1"/>
    </source>
</evidence>
<dbReference type="InterPro" id="IPR053714">
    <property type="entry name" value="Iso_Racemase_Enz_sf"/>
</dbReference>
<dbReference type="Proteomes" id="UP001515480">
    <property type="component" value="Unassembled WGS sequence"/>
</dbReference>